<dbReference type="NCBIfam" id="TIGR03332">
    <property type="entry name" value="salvage_mtnW"/>
    <property type="match status" value="1"/>
</dbReference>
<evidence type="ECO:0000256" key="6">
    <source>
        <dbReference type="HAMAP-Rule" id="MF_01679"/>
    </source>
</evidence>
<keyword evidence="1 6" id="KW-0028">Amino-acid biosynthesis</keyword>
<evidence type="ECO:0000256" key="1">
    <source>
        <dbReference type="ARBA" id="ARBA00022605"/>
    </source>
</evidence>
<feature type="binding site" evidence="6">
    <location>
        <position position="177"/>
    </location>
    <ligand>
        <name>Mg(2+)</name>
        <dbReference type="ChEBI" id="CHEBI:18420"/>
    </ligand>
</feature>
<evidence type="ECO:0000259" key="8">
    <source>
        <dbReference type="Pfam" id="PF02788"/>
    </source>
</evidence>
<evidence type="ECO:0000313" key="9">
    <source>
        <dbReference type="EMBL" id="MFC7440679.1"/>
    </source>
</evidence>
<comment type="pathway">
    <text evidence="6">Amino-acid biosynthesis; L-methionine biosynthesis via salvage pathway; L-methionine from S-methyl-5-thio-alpha-D-ribose 1-phosphate: step 3/6.</text>
</comment>
<dbReference type="SFLD" id="SFLDS00014">
    <property type="entry name" value="RuBisCO"/>
    <property type="match status" value="1"/>
</dbReference>
<feature type="binding site" evidence="6">
    <location>
        <begin position="174"/>
        <end position="177"/>
    </location>
    <ligand>
        <name>substrate</name>
    </ligand>
</feature>
<evidence type="ECO:0000313" key="10">
    <source>
        <dbReference type="Proteomes" id="UP001596500"/>
    </source>
</evidence>
<comment type="cofactor">
    <cofactor evidence="6">
        <name>Mg(2+)</name>
        <dbReference type="ChEBI" id="CHEBI:18420"/>
    </cofactor>
    <text evidence="6">Binds 1 Mg(2+) ion per subunit.</text>
</comment>
<evidence type="ECO:0000256" key="5">
    <source>
        <dbReference type="ARBA" id="ARBA00023235"/>
    </source>
</evidence>
<evidence type="ECO:0000259" key="7">
    <source>
        <dbReference type="Pfam" id="PF00016"/>
    </source>
</evidence>
<dbReference type="PANTHER" id="PTHR42704">
    <property type="entry name" value="RIBULOSE BISPHOSPHATE CARBOXYLASE"/>
    <property type="match status" value="1"/>
</dbReference>
<feature type="active site" description="Proton acceptor" evidence="6">
    <location>
        <position position="99"/>
    </location>
</feature>
<keyword evidence="5 6" id="KW-0413">Isomerase</keyword>
<dbReference type="HAMAP" id="MF_01679">
    <property type="entry name" value="Salvage_MtnW"/>
    <property type="match status" value="1"/>
</dbReference>
<dbReference type="PANTHER" id="PTHR42704:SF17">
    <property type="entry name" value="RIBULOSE BISPHOSPHATE CARBOXYLASE LARGE CHAIN"/>
    <property type="match status" value="1"/>
</dbReference>
<evidence type="ECO:0000256" key="4">
    <source>
        <dbReference type="ARBA" id="ARBA00023167"/>
    </source>
</evidence>
<dbReference type="Proteomes" id="UP001596500">
    <property type="component" value="Unassembled WGS sequence"/>
</dbReference>
<gene>
    <name evidence="6" type="primary">mtnW</name>
    <name evidence="9" type="ORF">ACFQNG_05900</name>
</gene>
<reference evidence="10" key="1">
    <citation type="journal article" date="2019" name="Int. J. Syst. Evol. Microbiol.">
        <title>The Global Catalogue of Microorganisms (GCM) 10K type strain sequencing project: providing services to taxonomists for standard genome sequencing and annotation.</title>
        <authorList>
            <consortium name="The Broad Institute Genomics Platform"/>
            <consortium name="The Broad Institute Genome Sequencing Center for Infectious Disease"/>
            <person name="Wu L."/>
            <person name="Ma J."/>
        </authorList>
    </citation>
    <scope>NUCLEOTIDE SEQUENCE [LARGE SCALE GENOMIC DNA]</scope>
    <source>
        <strain evidence="10">CGMCC 1.12942</strain>
    </source>
</reference>
<feature type="binding site" evidence="6">
    <location>
        <begin position="360"/>
        <end position="361"/>
    </location>
    <ligand>
        <name>substrate</name>
    </ligand>
</feature>
<dbReference type="GO" id="GO:0043715">
    <property type="term" value="F:2,3-diketo-5-methylthiopentyl-1-phosphate enolase activity"/>
    <property type="evidence" value="ECO:0007669"/>
    <property type="project" value="UniProtKB-EC"/>
</dbReference>
<feature type="domain" description="Ribulose bisphosphate carboxylase large subunit ferrodoxin-like N-terminal" evidence="8">
    <location>
        <begin position="4"/>
        <end position="100"/>
    </location>
</feature>
<dbReference type="EC" id="5.3.2.5" evidence="6"/>
<organism evidence="9 10">
    <name type="scientific">Laceyella putida</name>
    <dbReference type="NCBI Taxonomy" id="110101"/>
    <lineage>
        <taxon>Bacteria</taxon>
        <taxon>Bacillati</taxon>
        <taxon>Bacillota</taxon>
        <taxon>Bacilli</taxon>
        <taxon>Bacillales</taxon>
        <taxon>Thermoactinomycetaceae</taxon>
        <taxon>Laceyella</taxon>
    </lineage>
</organism>
<feature type="domain" description="Ribulose bisphosphate carboxylase large subunit C-terminal" evidence="7">
    <location>
        <begin position="321"/>
        <end position="407"/>
    </location>
</feature>
<keyword evidence="2 6" id="KW-0479">Metal-binding</keyword>
<dbReference type="SUPFAM" id="SSF51649">
    <property type="entry name" value="RuBisCo, C-terminal domain"/>
    <property type="match status" value="1"/>
</dbReference>
<feature type="binding site" description="via carbamate group" evidence="6">
    <location>
        <position position="174"/>
    </location>
    <ligand>
        <name>Mg(2+)</name>
        <dbReference type="ChEBI" id="CHEBI:18420"/>
    </ligand>
</feature>
<dbReference type="SFLD" id="SFLDF00157">
    <property type="entry name" value="2_3-diketo-5-methylthiopentyl"/>
    <property type="match status" value="1"/>
</dbReference>
<feature type="domain" description="Ribulose bisphosphate carboxylase large subunit C-terminal" evidence="7">
    <location>
        <begin position="127"/>
        <end position="297"/>
    </location>
</feature>
<dbReference type="Gene3D" id="3.20.20.110">
    <property type="entry name" value="Ribulose bisphosphate carboxylase, large subunit, C-terminal domain"/>
    <property type="match status" value="1"/>
</dbReference>
<dbReference type="SUPFAM" id="SSF54966">
    <property type="entry name" value="RuBisCO, large subunit, small (N-terminal) domain"/>
    <property type="match status" value="1"/>
</dbReference>
<dbReference type="InterPro" id="IPR036422">
    <property type="entry name" value="RuBisCO_lsu_N_sf"/>
</dbReference>
<feature type="modified residue" description="N6-carboxylysine" evidence="6">
    <location>
        <position position="174"/>
    </location>
</feature>
<dbReference type="Pfam" id="PF02788">
    <property type="entry name" value="RuBisCO_large_N"/>
    <property type="match status" value="1"/>
</dbReference>
<keyword evidence="3 6" id="KW-0460">Magnesium</keyword>
<feature type="binding site" evidence="6">
    <location>
        <position position="176"/>
    </location>
    <ligand>
        <name>Mg(2+)</name>
        <dbReference type="ChEBI" id="CHEBI:18420"/>
    </ligand>
</feature>
<feature type="binding site" evidence="6">
    <location>
        <position position="265"/>
    </location>
    <ligand>
        <name>substrate</name>
    </ligand>
</feature>
<dbReference type="InterPro" id="IPR000685">
    <property type="entry name" value="RuBisCO_lsu_C"/>
</dbReference>
<comment type="function">
    <text evidence="6">Catalyzes the enolization of 2,3-diketo-5-methylthiopentyl-1-phosphate (DK-MTP-1-P) into 2-hydroxy-3-keto-5-methylthiopentenyl-1-phosphate (HK-MTPenyl-1-P).</text>
</comment>
<accession>A0ABW2RI57</accession>
<dbReference type="InterPro" id="IPR036376">
    <property type="entry name" value="RuBisCO_lsu_C_sf"/>
</dbReference>
<evidence type="ECO:0000256" key="2">
    <source>
        <dbReference type="ARBA" id="ARBA00022723"/>
    </source>
</evidence>
<name>A0ABW2RI57_9BACL</name>
<keyword evidence="4 6" id="KW-0486">Methionine biosynthesis</keyword>
<dbReference type="RefSeq" id="WP_379863956.1">
    <property type="nucleotide sequence ID" value="NZ_JBHTBW010000015.1"/>
</dbReference>
<dbReference type="Gene3D" id="3.30.70.150">
    <property type="entry name" value="RuBisCO large subunit, N-terminal domain"/>
    <property type="match status" value="1"/>
</dbReference>
<evidence type="ECO:0000256" key="3">
    <source>
        <dbReference type="ARBA" id="ARBA00022842"/>
    </source>
</evidence>
<comment type="caution">
    <text evidence="9">The sequence shown here is derived from an EMBL/GenBank/DDBJ whole genome shotgun (WGS) entry which is preliminary data.</text>
</comment>
<comment type="similarity">
    <text evidence="6">Belongs to the RuBisCO large chain family. Type IV subfamily.</text>
</comment>
<dbReference type="InterPro" id="IPR017717">
    <property type="entry name" value="Diketo-Methiopentyl-P_enolase"/>
</dbReference>
<protein>
    <recommendedName>
        <fullName evidence="6">2,3-diketo-5-methylthiopentyl-1-phosphate enolase</fullName>
        <shortName evidence="6">DK-MTP-1-P enolase</shortName>
        <ecNumber evidence="6">5.3.2.5</ecNumber>
    </recommendedName>
    <alternativeName>
        <fullName evidence="6">RuBisCO-like protein</fullName>
        <shortName evidence="6">RLP</shortName>
    </alternativeName>
</protein>
<dbReference type="NCBIfam" id="NF007095">
    <property type="entry name" value="PRK09549.1"/>
    <property type="match status" value="1"/>
</dbReference>
<comment type="subunit">
    <text evidence="6">Homodimer.</text>
</comment>
<dbReference type="EMBL" id="JBHTBW010000015">
    <property type="protein sequence ID" value="MFC7440679.1"/>
    <property type="molecule type" value="Genomic_DNA"/>
</dbReference>
<dbReference type="SFLD" id="SFLDG00301">
    <property type="entry name" value="RuBisCO-like_proteins"/>
    <property type="match status" value="1"/>
</dbReference>
<comment type="catalytic activity">
    <reaction evidence="6">
        <text>5-methylsulfanyl-2,3-dioxopentyl phosphate = 2-hydroxy-5-methylsulfanyl-3-oxopent-1-enyl phosphate</text>
        <dbReference type="Rhea" id="RHEA:18769"/>
        <dbReference type="ChEBI" id="CHEBI:58828"/>
        <dbReference type="ChEBI" id="CHEBI:59505"/>
        <dbReference type="EC" id="5.3.2.5"/>
    </reaction>
</comment>
<dbReference type="InterPro" id="IPR017443">
    <property type="entry name" value="RuBisCO_lsu_fd_N"/>
</dbReference>
<sequence>MGQVVATYLVHEAKADLNKKAEGIALGLTVGSWTNLPAIEQAQLERHKGEVVEVIPLPDEERTNRYLGGERTRGLIKIAYPAANFSPDLPAILTTVFGKLSLDGEIKLVDLDLSPELLKAFPGPQYGIKGIREALGVADRPLVMSIFKAMLGRDLSYFQDQLRAQALGGIDLVKDDEILFDNPLTPFAERIRAAKEVLRETEAETGHKTLYAVNLTGRTSELKEKAKRAVDLGANALLFNVFAYGLDVLQELAEDTDISVPIMAHPAVSGAFSSSALYGLDRALLLGKLLRLAGADFVLFPSPYGSVAIPKQDALGIHAHLVSGWAGLRPAFPVPSAGIHPGLVPVLMDDFGNDCVINAGGGVHGHPDGAVGGGRAFRQAIEVVLAGGDPTAVGASHPELAKALSLWGGGVRP</sequence>
<feature type="binding site" evidence="6">
    <location>
        <position position="148"/>
    </location>
    <ligand>
        <name>substrate</name>
    </ligand>
</feature>
<feature type="binding site" evidence="6">
    <location>
        <position position="338"/>
    </location>
    <ligand>
        <name>substrate</name>
    </ligand>
</feature>
<dbReference type="Pfam" id="PF00016">
    <property type="entry name" value="RuBisCO_large"/>
    <property type="match status" value="2"/>
</dbReference>
<dbReference type="InterPro" id="IPR033966">
    <property type="entry name" value="RuBisCO"/>
</dbReference>
<keyword evidence="10" id="KW-1185">Reference proteome</keyword>
<comment type="miscellaneous">
    <text evidence="6">Has no RuBP-carboxylation activity.</text>
</comment>
<proteinExistence type="inferred from homology"/>